<dbReference type="KEGG" id="plt:Plut_1829"/>
<reference evidence="2" key="1">
    <citation type="submission" date="2005-08" db="EMBL/GenBank/DDBJ databases">
        <title>Complete sequence of Pelodictyon luteolum DSM 273.</title>
        <authorList>
            <consortium name="US DOE Joint Genome Institute"/>
            <person name="Copeland A."/>
            <person name="Lucas S."/>
            <person name="Lapidus A."/>
            <person name="Barry K."/>
            <person name="Detter J.C."/>
            <person name="Glavina T."/>
            <person name="Hammon N."/>
            <person name="Israni S."/>
            <person name="Pitluck S."/>
            <person name="Bryant D."/>
            <person name="Schmutz J."/>
            <person name="Larimer F."/>
            <person name="Land M."/>
            <person name="Kyrpides N."/>
            <person name="Ivanova N."/>
            <person name="Richardson P."/>
        </authorList>
    </citation>
    <scope>NUCLEOTIDE SEQUENCE [LARGE SCALE GENOMIC DNA]</scope>
    <source>
        <strain evidence="2">DSM 273 / BCRC 81028 / 2530</strain>
    </source>
</reference>
<accession>Q3B1U9</accession>
<protein>
    <submittedName>
        <fullName evidence="1">Uncharacterized protein</fullName>
    </submittedName>
</protein>
<dbReference type="EMBL" id="CP000096">
    <property type="protein sequence ID" value="ABB24682.1"/>
    <property type="molecule type" value="Genomic_DNA"/>
</dbReference>
<dbReference type="AlphaFoldDB" id="Q3B1U9"/>
<dbReference type="STRING" id="319225.Plut_1829"/>
<dbReference type="RefSeq" id="WP_011358553.1">
    <property type="nucleotide sequence ID" value="NC_007512.1"/>
</dbReference>
<dbReference type="HOGENOM" id="CLU_1625504_0_0_10"/>
<dbReference type="OrthoDB" id="1495454at2"/>
<sequence length="163" mass="18249">MSVREFELYHGAVLAKILRSDKPVALRLVETQPGENWSTYTLNDAVNLLVTFSKVRRSVSRGNGGVSWSFVFSANQLRQMNPDNSELPVWVAMVCGRKSPADGDMQVCLLDPEQLSAVIDYSADQQSLTVRKPDGGQLRVIKDRQQKFLVPLSRLDNWEIPGS</sequence>
<organism evidence="1 2">
    <name type="scientific">Chlorobium luteolum (strain DSM 273 / BCRC 81028 / 2530)</name>
    <name type="common">Pelodictyon luteolum</name>
    <dbReference type="NCBI Taxonomy" id="319225"/>
    <lineage>
        <taxon>Bacteria</taxon>
        <taxon>Pseudomonadati</taxon>
        <taxon>Chlorobiota</taxon>
        <taxon>Chlorobiia</taxon>
        <taxon>Chlorobiales</taxon>
        <taxon>Chlorobiaceae</taxon>
        <taxon>Chlorobium/Pelodictyon group</taxon>
        <taxon>Pelodictyon</taxon>
    </lineage>
</organism>
<proteinExistence type="predicted"/>
<evidence type="ECO:0000313" key="1">
    <source>
        <dbReference type="EMBL" id="ABB24682.1"/>
    </source>
</evidence>
<keyword evidence="2" id="KW-1185">Reference proteome</keyword>
<evidence type="ECO:0000313" key="2">
    <source>
        <dbReference type="Proteomes" id="UP000002709"/>
    </source>
</evidence>
<dbReference type="Proteomes" id="UP000002709">
    <property type="component" value="Chromosome"/>
</dbReference>
<name>Q3B1U9_CHLL3</name>
<gene>
    <name evidence="1" type="ordered locus">Plut_1829</name>
</gene>